<dbReference type="Pfam" id="PF01266">
    <property type="entry name" value="DAO"/>
    <property type="match status" value="1"/>
</dbReference>
<dbReference type="PANTHER" id="PTHR13847:SF287">
    <property type="entry name" value="FAD-DEPENDENT OXIDOREDUCTASE DOMAIN-CONTAINING PROTEIN 1"/>
    <property type="match status" value="1"/>
</dbReference>
<dbReference type="Proteomes" id="UP000460194">
    <property type="component" value="Unassembled WGS sequence"/>
</dbReference>
<name>A0A6B1IFS3_9EURY</name>
<gene>
    <name evidence="3" type="ORF">GLW36_11180</name>
</gene>
<feature type="domain" description="FAD dependent oxidoreductase" evidence="2">
    <location>
        <begin position="2"/>
        <end position="358"/>
    </location>
</feature>
<proteinExistence type="predicted"/>
<dbReference type="Gene3D" id="3.30.9.10">
    <property type="entry name" value="D-Amino Acid Oxidase, subunit A, domain 2"/>
    <property type="match status" value="1"/>
</dbReference>
<accession>A0A6B1IFS3</accession>
<dbReference type="GO" id="GO:0005737">
    <property type="term" value="C:cytoplasm"/>
    <property type="evidence" value="ECO:0007669"/>
    <property type="project" value="TreeGrafter"/>
</dbReference>
<evidence type="ECO:0000313" key="4">
    <source>
        <dbReference type="Proteomes" id="UP000460194"/>
    </source>
</evidence>
<evidence type="ECO:0000256" key="1">
    <source>
        <dbReference type="ARBA" id="ARBA00023002"/>
    </source>
</evidence>
<dbReference type="InterPro" id="IPR006076">
    <property type="entry name" value="FAD-dep_OxRdtase"/>
</dbReference>
<dbReference type="SUPFAM" id="SSF51905">
    <property type="entry name" value="FAD/NAD(P)-binding domain"/>
    <property type="match status" value="1"/>
</dbReference>
<reference evidence="3 4" key="1">
    <citation type="submission" date="2019-11" db="EMBL/GenBank/DDBJ databases">
        <title>Genome sequences of 17 halophilic strains isolated from different environments.</title>
        <authorList>
            <person name="Furrow R.E."/>
        </authorList>
    </citation>
    <scope>NUCLEOTIDE SEQUENCE [LARGE SCALE GENOMIC DNA]</scope>
    <source>
        <strain evidence="3 4">22517_05_Cabo</strain>
    </source>
</reference>
<dbReference type="RefSeq" id="WP_159369229.1">
    <property type="nucleotide sequence ID" value="NZ_WMEO01000018.1"/>
</dbReference>
<dbReference type="InterPro" id="IPR036188">
    <property type="entry name" value="FAD/NAD-bd_sf"/>
</dbReference>
<sequence>MDALVVGGGIIGLAAAHSLADRGVDVTLVEKGSLGNASTARSAGGIRSQFSTRVNVELSLASKAVWNSFKQRFGVDIGLRKNGYLFLARTDETAERFRENVDIQRELGAESELLTPAEATEHCPGLDPDPFVAATYNPDDGIADPNLAVQGYAEAARERGVDIRTKTAVTALHREGDRVVGADIRAVGADEAERHEVDCVVNAAGAWAAAIGEMTGVDLPIAPRRRQIAVVDPSPPVPESVPLTIDLETGSYFRPERDGVALVGGHFDDDDDPDRDPDAYDEGMDVEWAARAVEHAAAYTEYFGLDTRIKRGWAGLYAVTPDHHPVIEETVPGFVTIAGFSGHGFQHAPASGRIAADLVVDGETDLLDASPLSADRFERGETLTERSVA</sequence>
<protein>
    <submittedName>
        <fullName evidence="3">FAD-dependent oxidoreductase</fullName>
    </submittedName>
</protein>
<dbReference type="AlphaFoldDB" id="A0A6B1IFS3"/>
<organism evidence="3 4">
    <name type="scientific">Halorubrum distributum</name>
    <dbReference type="NCBI Taxonomy" id="29283"/>
    <lineage>
        <taxon>Archaea</taxon>
        <taxon>Methanobacteriati</taxon>
        <taxon>Methanobacteriota</taxon>
        <taxon>Stenosarchaea group</taxon>
        <taxon>Halobacteria</taxon>
        <taxon>Halobacteriales</taxon>
        <taxon>Haloferacaceae</taxon>
        <taxon>Halorubrum</taxon>
        <taxon>Halorubrum distributum group</taxon>
    </lineage>
</organism>
<evidence type="ECO:0000313" key="3">
    <source>
        <dbReference type="EMBL" id="MYL17206.1"/>
    </source>
</evidence>
<dbReference type="GO" id="GO:0016491">
    <property type="term" value="F:oxidoreductase activity"/>
    <property type="evidence" value="ECO:0007669"/>
    <property type="project" value="UniProtKB-KW"/>
</dbReference>
<dbReference type="Gene3D" id="3.50.50.60">
    <property type="entry name" value="FAD/NAD(P)-binding domain"/>
    <property type="match status" value="1"/>
</dbReference>
<dbReference type="EMBL" id="WMEO01000018">
    <property type="protein sequence ID" value="MYL17206.1"/>
    <property type="molecule type" value="Genomic_DNA"/>
</dbReference>
<comment type="caution">
    <text evidence="3">The sequence shown here is derived from an EMBL/GenBank/DDBJ whole genome shotgun (WGS) entry which is preliminary data.</text>
</comment>
<keyword evidence="1" id="KW-0560">Oxidoreductase</keyword>
<evidence type="ECO:0000259" key="2">
    <source>
        <dbReference type="Pfam" id="PF01266"/>
    </source>
</evidence>
<dbReference type="PANTHER" id="PTHR13847">
    <property type="entry name" value="SARCOSINE DEHYDROGENASE-RELATED"/>
    <property type="match status" value="1"/>
</dbReference>